<dbReference type="InterPro" id="IPR011047">
    <property type="entry name" value="Quinoprotein_ADH-like_sf"/>
</dbReference>
<organism evidence="1 2">
    <name type="scientific">Magnetospirillum sulfuroxidans</name>
    <dbReference type="NCBI Taxonomy" id="611300"/>
    <lineage>
        <taxon>Bacteria</taxon>
        <taxon>Pseudomonadati</taxon>
        <taxon>Pseudomonadota</taxon>
        <taxon>Alphaproteobacteria</taxon>
        <taxon>Rhodospirillales</taxon>
        <taxon>Rhodospirillaceae</taxon>
        <taxon>Magnetospirillum</taxon>
    </lineage>
</organism>
<sequence>MSGAGNGITNTLSVGSKVIATCNGYAFFYDFGMANDPIRNDLTGVGKGEVRIAYDSGRMVAYFGCNGHIQAVNISNFTTCLWSTPITLPNALNTVTSVVASSQGYVYAGANGYVYKVNTEGQVLYSNPLTGTGNNEVRLALSPDQKTLFVGTNGQMWALSADKMTELWKVTLPGWDWGSSASNTVSLLSFLNQSSPGSGRILPWLFAGCNGWIYSFDLSLAKPQVTAMTQSLQASLGAGDTRLACDLASGLLYVGLSGCGACLDMSLRQPVKWTYEFYKSAGRVANVAVTPTQIFVGTNGQLALIEGGNCKSNGQVPDGGTDQVSLATGPASFDPASIDSGISVELIAGVNGYVSAYLVGTA</sequence>
<evidence type="ECO:0000313" key="1">
    <source>
        <dbReference type="EMBL" id="MBR9971657.1"/>
    </source>
</evidence>
<dbReference type="SUPFAM" id="SSF50998">
    <property type="entry name" value="Quinoprotein alcohol dehydrogenase-like"/>
    <property type="match status" value="1"/>
</dbReference>
<proteinExistence type="predicted"/>
<comment type="caution">
    <text evidence="1">The sequence shown here is derived from an EMBL/GenBank/DDBJ whole genome shotgun (WGS) entry which is preliminary data.</text>
</comment>
<evidence type="ECO:0000313" key="2">
    <source>
        <dbReference type="Proteomes" id="UP000680714"/>
    </source>
</evidence>
<keyword evidence="2" id="KW-1185">Reference proteome</keyword>
<gene>
    <name evidence="1" type="ORF">KEC16_08015</name>
</gene>
<dbReference type="Proteomes" id="UP000680714">
    <property type="component" value="Unassembled WGS sequence"/>
</dbReference>
<accession>A0ABS5IB56</accession>
<dbReference type="EMBL" id="JAGTUF010000005">
    <property type="protein sequence ID" value="MBR9971657.1"/>
    <property type="molecule type" value="Genomic_DNA"/>
</dbReference>
<protein>
    <submittedName>
        <fullName evidence="1">Uncharacterized protein</fullName>
    </submittedName>
</protein>
<name>A0ABS5IB56_9PROT</name>
<dbReference type="InterPro" id="IPR015943">
    <property type="entry name" value="WD40/YVTN_repeat-like_dom_sf"/>
</dbReference>
<dbReference type="RefSeq" id="WP_211547637.1">
    <property type="nucleotide sequence ID" value="NZ_JAGTUF010000005.1"/>
</dbReference>
<dbReference type="Gene3D" id="2.130.10.10">
    <property type="entry name" value="YVTN repeat-like/Quinoprotein amine dehydrogenase"/>
    <property type="match status" value="1"/>
</dbReference>
<reference evidence="1 2" key="1">
    <citation type="submission" date="2021-04" db="EMBL/GenBank/DDBJ databases">
        <title>Magnetospirillum sulfuroxidans sp. nov., a facultative chemolithoautotrophic sulfur-oxidizing alphaproteobacterium isolated from freshwater sediment and proposals for Paramagetospirillum gen. nov., and Magnetospirillaceae fam. nov.</title>
        <authorList>
            <person name="Koziaeva V."/>
            <person name="Geelhoed J.S."/>
            <person name="Sorokin D.Y."/>
            <person name="Grouzdev D.S."/>
        </authorList>
    </citation>
    <scope>NUCLEOTIDE SEQUENCE [LARGE SCALE GENOMIC DNA]</scope>
    <source>
        <strain evidence="1 2">J10</strain>
    </source>
</reference>